<dbReference type="GO" id="GO:0006592">
    <property type="term" value="P:ornithine biosynthetic process"/>
    <property type="evidence" value="ECO:0007669"/>
    <property type="project" value="TreeGrafter"/>
</dbReference>
<dbReference type="FunFam" id="3.10.20.340:FF:000001">
    <property type="entry name" value="Arginine biosynthesis bifunctional protein ArgJ, chloroplastic"/>
    <property type="match status" value="1"/>
</dbReference>
<accession>A0A450S0Y0</accession>
<evidence type="ECO:0000256" key="8">
    <source>
        <dbReference type="ARBA" id="ARBA00049439"/>
    </source>
</evidence>
<feature type="site" description="Cleavage; by autolysis" evidence="9">
    <location>
        <begin position="239"/>
        <end position="240"/>
    </location>
</feature>
<dbReference type="GO" id="GO:0004358">
    <property type="term" value="F:L-glutamate N-acetyltransferase activity, acting on acetyl-L-ornithine as donor"/>
    <property type="evidence" value="ECO:0007669"/>
    <property type="project" value="UniProtKB-UniRule"/>
</dbReference>
<comment type="function">
    <text evidence="9">Catalyzes two activities which are involved in the cyclic version of arginine biosynthesis: the synthesis of N-acetylglutamate from glutamate and acetyl-CoA as the acetyl donor, and of ornithine by transacetylation between N(2)-acetylornithine and glutamate.</text>
</comment>
<dbReference type="EMBL" id="CAADEX010000010">
    <property type="protein sequence ID" value="VFJ45308.1"/>
    <property type="molecule type" value="Genomic_DNA"/>
</dbReference>
<evidence type="ECO:0000256" key="1">
    <source>
        <dbReference type="ARBA" id="ARBA00006774"/>
    </source>
</evidence>
<evidence type="ECO:0000256" key="5">
    <source>
        <dbReference type="ARBA" id="ARBA00022679"/>
    </source>
</evidence>
<evidence type="ECO:0000256" key="4">
    <source>
        <dbReference type="ARBA" id="ARBA00022605"/>
    </source>
</evidence>
<comment type="pathway">
    <text evidence="9">Amino-acid biosynthesis; L-arginine biosynthesis; L-ornithine and N-acetyl-L-glutamate from L-glutamate and N(2)-acetyl-L-ornithine (cyclic): step 1/1.</text>
</comment>
<evidence type="ECO:0000256" key="2">
    <source>
        <dbReference type="ARBA" id="ARBA00011475"/>
    </source>
</evidence>
<feature type="binding site" evidence="9">
    <location>
        <position position="456"/>
    </location>
    <ligand>
        <name>substrate</name>
    </ligand>
</feature>
<dbReference type="GO" id="GO:0006526">
    <property type="term" value="P:L-arginine biosynthetic process"/>
    <property type="evidence" value="ECO:0007669"/>
    <property type="project" value="UniProtKB-UniRule"/>
</dbReference>
<dbReference type="NCBIfam" id="TIGR00120">
    <property type="entry name" value="ArgJ"/>
    <property type="match status" value="1"/>
</dbReference>
<feature type="binding site" evidence="9">
    <location>
        <position position="451"/>
    </location>
    <ligand>
        <name>substrate</name>
    </ligand>
</feature>
<feature type="chain" id="PRO_5023530558" description="Arginine biosynthesis bifunctional protein ArgJ alpha chain" evidence="9">
    <location>
        <begin position="1"/>
        <end position="239"/>
    </location>
</feature>
<dbReference type="EC" id="2.3.1.35" evidence="9"/>
<feature type="binding site" evidence="9">
    <location>
        <position position="203"/>
    </location>
    <ligand>
        <name>substrate</name>
    </ligand>
</feature>
<dbReference type="Gene3D" id="3.10.20.340">
    <property type="entry name" value="ArgJ beta chain, C-terminal domain"/>
    <property type="match status" value="1"/>
</dbReference>
<organism evidence="10">
    <name type="scientific">Candidatus Kentrum sp. DK</name>
    <dbReference type="NCBI Taxonomy" id="2126562"/>
    <lineage>
        <taxon>Bacteria</taxon>
        <taxon>Pseudomonadati</taxon>
        <taxon>Pseudomonadota</taxon>
        <taxon>Gammaproteobacteria</taxon>
        <taxon>Candidatus Kentrum</taxon>
    </lineage>
</organism>
<comment type="pathway">
    <text evidence="9">Amino-acid biosynthesis; L-arginine biosynthesis; N(2)-acetyl-L-ornithine from L-glutamate: step 1/4.</text>
</comment>
<evidence type="ECO:0000256" key="3">
    <source>
        <dbReference type="ARBA" id="ARBA00022571"/>
    </source>
</evidence>
<keyword evidence="3 9" id="KW-0055">Arginine biosynthesis</keyword>
<dbReference type="CDD" id="cd02152">
    <property type="entry name" value="OAT"/>
    <property type="match status" value="1"/>
</dbReference>
<keyword evidence="5 9" id="KW-0808">Transferase</keyword>
<feature type="chain" id="PRO_5023530557" description="Arginine biosynthesis bifunctional protein ArgJ beta chain" evidence="9">
    <location>
        <begin position="240"/>
        <end position="456"/>
    </location>
</feature>
<sequence length="456" mass="49033">MKTSSKCSFIPYKLRFLVSFRLVMKHDPCFFMRLYRQGFSHHNQHHNMTNTIQGIRLGVASAGIRAHLGLEHPHAETNDDRNDLTLIEIAEGTHTAAVFTRNAFRAAPVQVARRHLGAARPRFLLINTGNANAGTGKRGVADAMACCEIVAEQAGCPPEAVLPFSTGVIGEPLPVARIAANLAKAYQDLRADGWEQAARAIMTTDTVPKLVSRTIKTGAGPCVITGIAKGAGMIRPDMATMLAFVATDAPVTPGALREALAHAVDGSFHRITVDGDTSTNDACVLMATGAADIPRIDDLEKGAGRAFGQGVAEVCQELAKALIRDGEGATKFITVEVRGGRDRVECDQVAFAIAHSPLVKTALFASDPNWGRILAAVGRAGLADLDITGVRVFLDDVCIVTSGMRAEGYTEEQGRRVVQAPEITIRVELGRGRESAVVWTCDMSYEYVRINAEYRT</sequence>
<dbReference type="GO" id="GO:0004042">
    <property type="term" value="F:L-glutamate N-acetyltransferase activity"/>
    <property type="evidence" value="ECO:0007669"/>
    <property type="project" value="UniProtKB-UniRule"/>
</dbReference>
<dbReference type="EC" id="2.3.1.1" evidence="9"/>
<dbReference type="InterPro" id="IPR002813">
    <property type="entry name" value="Arg_biosynth_ArgJ"/>
</dbReference>
<keyword evidence="6 9" id="KW-0068">Autocatalytic cleavage</keyword>
<comment type="subunit">
    <text evidence="2 9">Heterotetramer of two alpha and two beta chains.</text>
</comment>
<evidence type="ECO:0000256" key="6">
    <source>
        <dbReference type="ARBA" id="ARBA00022813"/>
    </source>
</evidence>
<feature type="binding site" evidence="9">
    <location>
        <position position="327"/>
    </location>
    <ligand>
        <name>substrate</name>
    </ligand>
</feature>
<dbReference type="FunFam" id="3.60.70.12:FF:000001">
    <property type="entry name" value="Arginine biosynthesis bifunctional protein ArgJ, chloroplastic"/>
    <property type="match status" value="1"/>
</dbReference>
<feature type="active site" description="Nucleophile" evidence="9">
    <location>
        <position position="240"/>
    </location>
</feature>
<comment type="catalytic activity">
    <reaction evidence="8 9">
        <text>N(2)-acetyl-L-ornithine + L-glutamate = N-acetyl-L-glutamate + L-ornithine</text>
        <dbReference type="Rhea" id="RHEA:15349"/>
        <dbReference type="ChEBI" id="CHEBI:29985"/>
        <dbReference type="ChEBI" id="CHEBI:44337"/>
        <dbReference type="ChEBI" id="CHEBI:46911"/>
        <dbReference type="ChEBI" id="CHEBI:57805"/>
        <dbReference type="EC" id="2.3.1.35"/>
    </reaction>
</comment>
<comment type="subcellular location">
    <subcellularLocation>
        <location evidence="9">Cytoplasm</location>
    </subcellularLocation>
</comment>
<proteinExistence type="inferred from homology"/>
<dbReference type="NCBIfam" id="NF003802">
    <property type="entry name" value="PRK05388.1"/>
    <property type="match status" value="1"/>
</dbReference>
<dbReference type="UniPathway" id="UPA00068">
    <property type="reaction ID" value="UER00106"/>
</dbReference>
<feature type="site" description="Involved in the stabilization of negative charge on the oxyanion by the formation of the oxyanion hole" evidence="9">
    <location>
        <position position="167"/>
    </location>
</feature>
<evidence type="ECO:0000256" key="7">
    <source>
        <dbReference type="ARBA" id="ARBA00023315"/>
    </source>
</evidence>
<evidence type="ECO:0000256" key="9">
    <source>
        <dbReference type="HAMAP-Rule" id="MF_01106"/>
    </source>
</evidence>
<gene>
    <name evidence="9" type="primary">argJ</name>
    <name evidence="10" type="ORF">BECKDK2373B_GA0170837_101026</name>
</gene>
<dbReference type="InterPro" id="IPR016117">
    <property type="entry name" value="ArgJ-like_dom_sf"/>
</dbReference>
<protein>
    <recommendedName>
        <fullName evidence="9">Arginine biosynthesis bifunctional protein ArgJ</fullName>
    </recommendedName>
    <domain>
        <recommendedName>
            <fullName evidence="9">Glutamate N-acetyltransferase</fullName>
            <ecNumber evidence="9">2.3.1.35</ecNumber>
        </recommendedName>
        <alternativeName>
            <fullName evidence="9">Ornithine acetyltransferase</fullName>
            <shortName evidence="9">OATase</shortName>
        </alternativeName>
        <alternativeName>
            <fullName evidence="9">Ornithine transacetylase</fullName>
        </alternativeName>
    </domain>
    <domain>
        <recommendedName>
            <fullName evidence="9">Amino-acid acetyltransferase</fullName>
            <ecNumber evidence="9">2.3.1.1</ecNumber>
        </recommendedName>
        <alternativeName>
            <fullName evidence="9">N-acetylglutamate synthase</fullName>
            <shortName evidence="9">AGSase</shortName>
        </alternativeName>
    </domain>
    <component>
        <recommendedName>
            <fullName evidence="9">Arginine biosynthesis bifunctional protein ArgJ alpha chain</fullName>
        </recommendedName>
    </component>
    <component>
        <recommendedName>
            <fullName evidence="9">Arginine biosynthesis bifunctional protein ArgJ beta chain</fullName>
        </recommendedName>
    </component>
</protein>
<keyword evidence="9" id="KW-0511">Multifunctional enzyme</keyword>
<dbReference type="GO" id="GO:0005737">
    <property type="term" value="C:cytoplasm"/>
    <property type="evidence" value="ECO:0007669"/>
    <property type="project" value="UniProtKB-SubCell"/>
</dbReference>
<dbReference type="Pfam" id="PF01960">
    <property type="entry name" value="ArgJ"/>
    <property type="match status" value="1"/>
</dbReference>
<dbReference type="InterPro" id="IPR042195">
    <property type="entry name" value="ArgJ_beta_C"/>
</dbReference>
<feature type="binding site" evidence="9">
    <location>
        <position position="229"/>
    </location>
    <ligand>
        <name>substrate</name>
    </ligand>
</feature>
<feature type="binding site" evidence="9">
    <location>
        <position position="240"/>
    </location>
    <ligand>
        <name>substrate</name>
    </ligand>
</feature>
<keyword evidence="4 9" id="KW-0028">Amino-acid biosynthesis</keyword>
<evidence type="ECO:0000313" key="10">
    <source>
        <dbReference type="EMBL" id="VFJ45308.1"/>
    </source>
</evidence>
<dbReference type="HAMAP" id="MF_01106">
    <property type="entry name" value="ArgJ"/>
    <property type="match status" value="1"/>
</dbReference>
<name>A0A450S0Y0_9GAMM</name>
<dbReference type="PANTHER" id="PTHR23100:SF0">
    <property type="entry name" value="ARGININE BIOSYNTHESIS BIFUNCTIONAL PROTEIN ARGJ, MITOCHONDRIAL"/>
    <property type="match status" value="1"/>
</dbReference>
<dbReference type="SUPFAM" id="SSF56266">
    <property type="entry name" value="DmpA/ArgJ-like"/>
    <property type="match status" value="1"/>
</dbReference>
<dbReference type="AlphaFoldDB" id="A0A450S0Y0"/>
<comment type="catalytic activity">
    <reaction evidence="9">
        <text>L-glutamate + acetyl-CoA = N-acetyl-L-glutamate + CoA + H(+)</text>
        <dbReference type="Rhea" id="RHEA:24292"/>
        <dbReference type="ChEBI" id="CHEBI:15378"/>
        <dbReference type="ChEBI" id="CHEBI:29985"/>
        <dbReference type="ChEBI" id="CHEBI:44337"/>
        <dbReference type="ChEBI" id="CHEBI:57287"/>
        <dbReference type="ChEBI" id="CHEBI:57288"/>
        <dbReference type="EC" id="2.3.1.1"/>
    </reaction>
</comment>
<dbReference type="PANTHER" id="PTHR23100">
    <property type="entry name" value="ARGININE BIOSYNTHESIS BIFUNCTIONAL PROTEIN ARGJ"/>
    <property type="match status" value="1"/>
</dbReference>
<comment type="similarity">
    <text evidence="1 9">Belongs to the ArgJ family.</text>
</comment>
<reference evidence="10" key="1">
    <citation type="submission" date="2019-02" db="EMBL/GenBank/DDBJ databases">
        <authorList>
            <person name="Gruber-Vodicka R. H."/>
            <person name="Seah K. B. B."/>
        </authorList>
    </citation>
    <scope>NUCLEOTIDE SEQUENCE</scope>
    <source>
        <strain evidence="10">BECK_DK47</strain>
    </source>
</reference>
<feature type="site" description="Involved in the stabilization of negative charge on the oxyanion by the formation of the oxyanion hole" evidence="9">
    <location>
        <position position="166"/>
    </location>
</feature>
<dbReference type="Gene3D" id="3.60.70.12">
    <property type="entry name" value="L-amino peptidase D-ALA esterase/amidase"/>
    <property type="match status" value="1"/>
</dbReference>
<keyword evidence="9" id="KW-0963">Cytoplasm</keyword>
<keyword evidence="7 9" id="KW-0012">Acyltransferase</keyword>